<dbReference type="Proteomes" id="UP000076881">
    <property type="component" value="Unassembled WGS sequence"/>
</dbReference>
<dbReference type="EMBL" id="AZHF01000013">
    <property type="protein sequence ID" value="OAA66356.1"/>
    <property type="molecule type" value="Genomic_DNA"/>
</dbReference>
<dbReference type="InterPro" id="IPR046611">
    <property type="entry name" value="DUF6670"/>
</dbReference>
<name>A0A167YID4_CORDF</name>
<protein>
    <submittedName>
        <fullName evidence="1">Uncharacterized protein</fullName>
    </submittedName>
</protein>
<proteinExistence type="predicted"/>
<gene>
    <name evidence="1" type="ORF">LEL_10455</name>
</gene>
<organism evidence="1 2">
    <name type="scientific">Akanthomyces lecanii RCEF 1005</name>
    <dbReference type="NCBI Taxonomy" id="1081108"/>
    <lineage>
        <taxon>Eukaryota</taxon>
        <taxon>Fungi</taxon>
        <taxon>Dikarya</taxon>
        <taxon>Ascomycota</taxon>
        <taxon>Pezizomycotina</taxon>
        <taxon>Sordariomycetes</taxon>
        <taxon>Hypocreomycetidae</taxon>
        <taxon>Hypocreales</taxon>
        <taxon>Cordycipitaceae</taxon>
        <taxon>Akanthomyces</taxon>
        <taxon>Cordyceps confragosa</taxon>
    </lineage>
</organism>
<sequence length="372" mass="41512">MSSPIDNEAAAAPARPATNRLVNTAARLAITHAAPRIETRIAASQLPFAQADVMLPHTTSRWWGWTHYGIFLPLLPKPYRFLNFMTFIGATGTACFDNDYLATKPDARNTATVLSATAYGDDHHYEAYDASANCDFRPDGSRLAWGDDLVIERKHPEYTVAGRYSHMSVDVVVRATDQVSYFTKMPIYDHFSVLATYHGTIKDIRGTTPISGLCTVEYGRCITPQALTRTPLRPSLKLPVTFFTYQIANLDATTQLLLTKVTGAGATLCLLSHLRTLGGKARVFEKTKLEVLEYADKRLVDVQGRRMRVPRRMRWTVDEDGGERLLRLEASVDAPFRYGHGQGYVSAYTFSCAWGSRELNGTGYLEWIDLEG</sequence>
<dbReference type="Pfam" id="PF20375">
    <property type="entry name" value="DUF6670"/>
    <property type="match status" value="1"/>
</dbReference>
<evidence type="ECO:0000313" key="1">
    <source>
        <dbReference type="EMBL" id="OAA66356.1"/>
    </source>
</evidence>
<dbReference type="OrthoDB" id="4945137at2759"/>
<reference evidence="1 2" key="1">
    <citation type="journal article" date="2016" name="Genome Biol. Evol.">
        <title>Divergent and convergent evolution of fungal pathogenicity.</title>
        <authorList>
            <person name="Shang Y."/>
            <person name="Xiao G."/>
            <person name="Zheng P."/>
            <person name="Cen K."/>
            <person name="Zhan S."/>
            <person name="Wang C."/>
        </authorList>
    </citation>
    <scope>NUCLEOTIDE SEQUENCE [LARGE SCALE GENOMIC DNA]</scope>
    <source>
        <strain evidence="1 2">RCEF 1005</strain>
    </source>
</reference>
<comment type="caution">
    <text evidence="1">The sequence shown here is derived from an EMBL/GenBank/DDBJ whole genome shotgun (WGS) entry which is preliminary data.</text>
</comment>
<dbReference type="AlphaFoldDB" id="A0A167YID4"/>
<keyword evidence="2" id="KW-1185">Reference proteome</keyword>
<evidence type="ECO:0000313" key="2">
    <source>
        <dbReference type="Proteomes" id="UP000076881"/>
    </source>
</evidence>
<accession>A0A167YID4</accession>